<accession>A0A395SNB9</accession>
<evidence type="ECO:0000313" key="2">
    <source>
        <dbReference type="EMBL" id="RGP73941.1"/>
    </source>
</evidence>
<feature type="region of interest" description="Disordered" evidence="1">
    <location>
        <begin position="83"/>
        <end position="115"/>
    </location>
</feature>
<proteinExistence type="predicted"/>
<dbReference type="EMBL" id="PXOF01000023">
    <property type="protein sequence ID" value="RGP73941.1"/>
    <property type="molecule type" value="Genomic_DNA"/>
</dbReference>
<evidence type="ECO:0000313" key="3">
    <source>
        <dbReference type="Proteomes" id="UP000266152"/>
    </source>
</evidence>
<sequence length="660" mass="74379">MAEIPLETMVEAMAKSDKPSPDNGFTLGWDVVVSYSQKEINRVLETSWQKVLLVPLPVLSRLLTIFGHKHKNEMIASVKAVIPIPEDSDDDSSDDDDDDDNESDDGGGKPRRSRSYDLQLGAPHIRFSEETVRPAVDLVIPVQSGTFLRSDRPKPVSLPNNSYEFVVRDIPLGTVTGTYEEVKGQKSPNIEGDCVFKNKPQSGAGDENFEVSWVVLKLDVEHATLKSEVKRVYGDNCNPKQKKRIDKRFPRVKELCEAFFSGDVDDNFQSRFNVIRHALATVKNKSPPRQNGVTLDLTPTSFRFATCSSNSILKEPALSLFIHVADGKDSGEKNDLQAMWQGIWMNATPKIPPIPATHTASILIHPELLFNKAIKDSMVTNVSADAWKVTRKTGLEGGGMAFEAAWQKPFAQDTFYIKLPREDWEWVENIRGAPHLEVEGWSKDLTLIPATIRIYQEKFKTAPVVSVEWEFSIESQWQKTGRHNDRQNKNGARGEKMNNKTTFSINHKIPLAIKATDYDITFHLKNDELASHCCLKDEWKHWKSDSLFPWLDDLDQEMARLERKILGDNWDAKAEALKMRHDKMREVMPKFSFGTVGLGFFLTTNLLNPGAKVIDIDKEVGMRMPGNLLLVGHVVQGKDVVKGSKYAGKAIYLRLKTFSG</sequence>
<name>A0A395SNB9_FUSSP</name>
<reference evidence="2 3" key="1">
    <citation type="journal article" date="2018" name="PLoS Pathog.">
        <title>Evolution of structural diversity of trichothecenes, a family of toxins produced by plant pathogenic and entomopathogenic fungi.</title>
        <authorList>
            <person name="Proctor R.H."/>
            <person name="McCormick S.P."/>
            <person name="Kim H.S."/>
            <person name="Cardoza R.E."/>
            <person name="Stanley A.M."/>
            <person name="Lindo L."/>
            <person name="Kelly A."/>
            <person name="Brown D.W."/>
            <person name="Lee T."/>
            <person name="Vaughan M.M."/>
            <person name="Alexander N.J."/>
            <person name="Busman M."/>
            <person name="Gutierrez S."/>
        </authorList>
    </citation>
    <scope>NUCLEOTIDE SEQUENCE [LARGE SCALE GENOMIC DNA]</scope>
    <source>
        <strain evidence="2 3">NRRL 3299</strain>
    </source>
</reference>
<organism evidence="2 3">
    <name type="scientific">Fusarium sporotrichioides</name>
    <dbReference type="NCBI Taxonomy" id="5514"/>
    <lineage>
        <taxon>Eukaryota</taxon>
        <taxon>Fungi</taxon>
        <taxon>Dikarya</taxon>
        <taxon>Ascomycota</taxon>
        <taxon>Pezizomycotina</taxon>
        <taxon>Sordariomycetes</taxon>
        <taxon>Hypocreomycetidae</taxon>
        <taxon>Hypocreales</taxon>
        <taxon>Nectriaceae</taxon>
        <taxon>Fusarium</taxon>
    </lineage>
</organism>
<dbReference type="AlphaFoldDB" id="A0A395SNB9"/>
<gene>
    <name evidence="2" type="ORF">FSPOR_1635</name>
</gene>
<comment type="caution">
    <text evidence="2">The sequence shown here is derived from an EMBL/GenBank/DDBJ whole genome shotgun (WGS) entry which is preliminary data.</text>
</comment>
<protein>
    <submittedName>
        <fullName evidence="2">Uncharacterized protein</fullName>
    </submittedName>
</protein>
<feature type="compositionally biased region" description="Acidic residues" evidence="1">
    <location>
        <begin position="86"/>
        <end position="105"/>
    </location>
</feature>
<keyword evidence="3" id="KW-1185">Reference proteome</keyword>
<dbReference type="Proteomes" id="UP000266152">
    <property type="component" value="Unassembled WGS sequence"/>
</dbReference>
<evidence type="ECO:0000256" key="1">
    <source>
        <dbReference type="SAM" id="MobiDB-lite"/>
    </source>
</evidence>